<protein>
    <submittedName>
        <fullName evidence="3">Uncharacterized protein</fullName>
    </submittedName>
</protein>
<dbReference type="WBParaSite" id="TREG1_110580.1">
    <property type="protein sequence ID" value="TREG1_110580.1"/>
    <property type="gene ID" value="TREG1_110580"/>
</dbReference>
<feature type="transmembrane region" description="Helical" evidence="1">
    <location>
        <begin position="237"/>
        <end position="261"/>
    </location>
</feature>
<reference evidence="2" key="1">
    <citation type="submission" date="2022-06" db="EMBL/GenBank/DDBJ databases">
        <authorList>
            <person name="Berger JAMES D."/>
            <person name="Berger JAMES D."/>
        </authorList>
    </citation>
    <scope>NUCLEOTIDE SEQUENCE [LARGE SCALE GENOMIC DNA]</scope>
</reference>
<accession>A0AA85IWS9</accession>
<keyword evidence="1" id="KW-1133">Transmembrane helix</keyword>
<evidence type="ECO:0000313" key="2">
    <source>
        <dbReference type="Proteomes" id="UP000050795"/>
    </source>
</evidence>
<proteinExistence type="predicted"/>
<keyword evidence="2" id="KW-1185">Reference proteome</keyword>
<keyword evidence="1" id="KW-0472">Membrane</keyword>
<keyword evidence="1" id="KW-0812">Transmembrane</keyword>
<dbReference type="AlphaFoldDB" id="A0AA85IWS9"/>
<evidence type="ECO:0000313" key="3">
    <source>
        <dbReference type="WBParaSite" id="TREG1_110580.1"/>
    </source>
</evidence>
<reference evidence="3" key="2">
    <citation type="submission" date="2023-11" db="UniProtKB">
        <authorList>
            <consortium name="WormBaseParasite"/>
        </authorList>
    </citation>
    <scope>IDENTIFICATION</scope>
</reference>
<dbReference type="Proteomes" id="UP000050795">
    <property type="component" value="Unassembled WGS sequence"/>
</dbReference>
<sequence length="291" mass="33476">MNTAEAYHRSRFIHWYTYPAEKNVSFLDCGPYFKVTGLESNGAIMYMCLDGLHFKEEYGPSALITNGFIGINKTNTTNYHVKITFLGLLDDPLPRFACLYQHFNYKSFPAELNTVCTFDSKTEKNVTCLCTKPGFYALCQIDHVTMIWRPKNKLNNYSITFLHLTIIITISVLMLVILHIRCSTPASRIYAGPKRRKTWRKYLCFVDLVLQQFIIYICMLVTQLISIRYAKKTNCQLLWALSGACYWTSGLLNLVHSIITFSAIRSYNPYKLCIKLTIVTYGEFLSCADAL</sequence>
<feature type="transmembrane region" description="Helical" evidence="1">
    <location>
        <begin position="202"/>
        <end position="225"/>
    </location>
</feature>
<evidence type="ECO:0000256" key="1">
    <source>
        <dbReference type="SAM" id="Phobius"/>
    </source>
</evidence>
<name>A0AA85IWS9_TRIRE</name>
<organism evidence="2 3">
    <name type="scientific">Trichobilharzia regenti</name>
    <name type="common">Nasal bird schistosome</name>
    <dbReference type="NCBI Taxonomy" id="157069"/>
    <lineage>
        <taxon>Eukaryota</taxon>
        <taxon>Metazoa</taxon>
        <taxon>Spiralia</taxon>
        <taxon>Lophotrochozoa</taxon>
        <taxon>Platyhelminthes</taxon>
        <taxon>Trematoda</taxon>
        <taxon>Digenea</taxon>
        <taxon>Strigeidida</taxon>
        <taxon>Schistosomatoidea</taxon>
        <taxon>Schistosomatidae</taxon>
        <taxon>Trichobilharzia</taxon>
    </lineage>
</organism>
<feature type="transmembrane region" description="Helical" evidence="1">
    <location>
        <begin position="161"/>
        <end position="181"/>
    </location>
</feature>